<evidence type="ECO:0000313" key="1">
    <source>
        <dbReference type="Proteomes" id="UP000492821"/>
    </source>
</evidence>
<evidence type="ECO:0000313" key="2">
    <source>
        <dbReference type="WBParaSite" id="Pan_g7786.t1"/>
    </source>
</evidence>
<sequence length="193" mass="22546">MPFFTNYETDILPFSCLPYEFKRRLIQLAALKDATKLSIACPDMKAFSEQRRKCYDDIYITDDQNIHDKAVELRFLHLYCMSYLSDGPLTIDPSWQSVLLVNNIVDVNKAFFVKHTLILDLTSGESYDQAMPFITGSYYRLVLYGEYTWTQVEHLIKDKVKKVRVMGTIDVEPSDHDVVIQFVLRFCRGFDNK</sequence>
<dbReference type="Proteomes" id="UP000492821">
    <property type="component" value="Unassembled WGS sequence"/>
</dbReference>
<organism evidence="1 2">
    <name type="scientific">Panagrellus redivivus</name>
    <name type="common">Microworm</name>
    <dbReference type="NCBI Taxonomy" id="6233"/>
    <lineage>
        <taxon>Eukaryota</taxon>
        <taxon>Metazoa</taxon>
        <taxon>Ecdysozoa</taxon>
        <taxon>Nematoda</taxon>
        <taxon>Chromadorea</taxon>
        <taxon>Rhabditida</taxon>
        <taxon>Tylenchina</taxon>
        <taxon>Panagrolaimomorpha</taxon>
        <taxon>Panagrolaimoidea</taxon>
        <taxon>Panagrolaimidae</taxon>
        <taxon>Panagrellus</taxon>
    </lineage>
</organism>
<reference evidence="2" key="2">
    <citation type="submission" date="2020-10" db="UniProtKB">
        <authorList>
            <consortium name="WormBaseParasite"/>
        </authorList>
    </citation>
    <scope>IDENTIFICATION</scope>
</reference>
<protein>
    <submittedName>
        <fullName evidence="2">F-box domain-containing protein</fullName>
    </submittedName>
</protein>
<proteinExistence type="predicted"/>
<reference evidence="1" key="1">
    <citation type="journal article" date="2013" name="Genetics">
        <title>The draft genome and transcriptome of Panagrellus redivivus are shaped by the harsh demands of a free-living lifestyle.</title>
        <authorList>
            <person name="Srinivasan J."/>
            <person name="Dillman A.R."/>
            <person name="Macchietto M.G."/>
            <person name="Heikkinen L."/>
            <person name="Lakso M."/>
            <person name="Fracchia K.M."/>
            <person name="Antoshechkin I."/>
            <person name="Mortazavi A."/>
            <person name="Wong G."/>
            <person name="Sternberg P.W."/>
        </authorList>
    </citation>
    <scope>NUCLEOTIDE SEQUENCE [LARGE SCALE GENOMIC DNA]</scope>
    <source>
        <strain evidence="1">MT8872</strain>
    </source>
</reference>
<accession>A0A7E4W5Z4</accession>
<dbReference type="WBParaSite" id="Pan_g7786.t1">
    <property type="protein sequence ID" value="Pan_g7786.t1"/>
    <property type="gene ID" value="Pan_g7786"/>
</dbReference>
<dbReference type="AlphaFoldDB" id="A0A7E4W5Z4"/>
<name>A0A7E4W5Z4_PANRE</name>
<keyword evidence="1" id="KW-1185">Reference proteome</keyword>